<organism evidence="2 3">
    <name type="scientific">Coprinellus micaceus</name>
    <name type="common">Glistening ink-cap mushroom</name>
    <name type="synonym">Coprinus micaceus</name>
    <dbReference type="NCBI Taxonomy" id="71717"/>
    <lineage>
        <taxon>Eukaryota</taxon>
        <taxon>Fungi</taxon>
        <taxon>Dikarya</taxon>
        <taxon>Basidiomycota</taxon>
        <taxon>Agaricomycotina</taxon>
        <taxon>Agaricomycetes</taxon>
        <taxon>Agaricomycetidae</taxon>
        <taxon>Agaricales</taxon>
        <taxon>Agaricineae</taxon>
        <taxon>Psathyrellaceae</taxon>
        <taxon>Coprinellus</taxon>
    </lineage>
</organism>
<sequence>MYWTQIVLLTDVTQSSTIRHIHHPVSPNTGEAPMDAFTHRFDLCTSPLPPLPGAETETMGHKPAIPTDSKTDRLEQHTDPRRLPQEFINVSREYLPEAANAFVQVLQDRLAAPILPSTHPPPRPQPFPTTSPMTTQRGVSYARLRLAKPIHVQRLGPYNLQASFRPPPRLDRLPPTSTRIFQPPE</sequence>
<feature type="compositionally biased region" description="Basic and acidic residues" evidence="1">
    <location>
        <begin position="69"/>
        <end position="78"/>
    </location>
</feature>
<accession>A0A4Y7SLD1</accession>
<reference evidence="2 3" key="1">
    <citation type="journal article" date="2019" name="Nat. Ecol. Evol.">
        <title>Megaphylogeny resolves global patterns of mushroom evolution.</title>
        <authorList>
            <person name="Varga T."/>
            <person name="Krizsan K."/>
            <person name="Foldi C."/>
            <person name="Dima B."/>
            <person name="Sanchez-Garcia M."/>
            <person name="Sanchez-Ramirez S."/>
            <person name="Szollosi G.J."/>
            <person name="Szarkandi J.G."/>
            <person name="Papp V."/>
            <person name="Albert L."/>
            <person name="Andreopoulos W."/>
            <person name="Angelini C."/>
            <person name="Antonin V."/>
            <person name="Barry K.W."/>
            <person name="Bougher N.L."/>
            <person name="Buchanan P."/>
            <person name="Buyck B."/>
            <person name="Bense V."/>
            <person name="Catcheside P."/>
            <person name="Chovatia M."/>
            <person name="Cooper J."/>
            <person name="Damon W."/>
            <person name="Desjardin D."/>
            <person name="Finy P."/>
            <person name="Geml J."/>
            <person name="Haridas S."/>
            <person name="Hughes K."/>
            <person name="Justo A."/>
            <person name="Karasinski D."/>
            <person name="Kautmanova I."/>
            <person name="Kiss B."/>
            <person name="Kocsube S."/>
            <person name="Kotiranta H."/>
            <person name="LaButti K.M."/>
            <person name="Lechner B.E."/>
            <person name="Liimatainen K."/>
            <person name="Lipzen A."/>
            <person name="Lukacs Z."/>
            <person name="Mihaltcheva S."/>
            <person name="Morgado L.N."/>
            <person name="Niskanen T."/>
            <person name="Noordeloos M.E."/>
            <person name="Ohm R.A."/>
            <person name="Ortiz-Santana B."/>
            <person name="Ovrebo C."/>
            <person name="Racz N."/>
            <person name="Riley R."/>
            <person name="Savchenko A."/>
            <person name="Shiryaev A."/>
            <person name="Soop K."/>
            <person name="Spirin V."/>
            <person name="Szebenyi C."/>
            <person name="Tomsovsky M."/>
            <person name="Tulloss R.E."/>
            <person name="Uehling J."/>
            <person name="Grigoriev I.V."/>
            <person name="Vagvolgyi C."/>
            <person name="Papp T."/>
            <person name="Martin F.M."/>
            <person name="Miettinen O."/>
            <person name="Hibbett D.S."/>
            <person name="Nagy L.G."/>
        </authorList>
    </citation>
    <scope>NUCLEOTIDE SEQUENCE [LARGE SCALE GENOMIC DNA]</scope>
    <source>
        <strain evidence="2 3">FP101781</strain>
    </source>
</reference>
<evidence type="ECO:0000313" key="3">
    <source>
        <dbReference type="Proteomes" id="UP000298030"/>
    </source>
</evidence>
<name>A0A4Y7SLD1_COPMI</name>
<evidence type="ECO:0000256" key="1">
    <source>
        <dbReference type="SAM" id="MobiDB-lite"/>
    </source>
</evidence>
<protein>
    <submittedName>
        <fullName evidence="2">Uncharacterized protein</fullName>
    </submittedName>
</protein>
<dbReference type="AlphaFoldDB" id="A0A4Y7SLD1"/>
<evidence type="ECO:0000313" key="2">
    <source>
        <dbReference type="EMBL" id="TEB22680.1"/>
    </source>
</evidence>
<dbReference type="Proteomes" id="UP000298030">
    <property type="component" value="Unassembled WGS sequence"/>
</dbReference>
<feature type="region of interest" description="Disordered" evidence="1">
    <location>
        <begin position="57"/>
        <end position="78"/>
    </location>
</feature>
<feature type="region of interest" description="Disordered" evidence="1">
    <location>
        <begin position="158"/>
        <end position="185"/>
    </location>
</feature>
<dbReference type="EMBL" id="QPFP01000087">
    <property type="protein sequence ID" value="TEB22680.1"/>
    <property type="molecule type" value="Genomic_DNA"/>
</dbReference>
<gene>
    <name evidence="2" type="ORF">FA13DRAFT_1798664</name>
</gene>
<proteinExistence type="predicted"/>
<keyword evidence="3" id="KW-1185">Reference proteome</keyword>
<feature type="compositionally biased region" description="Polar residues" evidence="1">
    <location>
        <begin position="176"/>
        <end position="185"/>
    </location>
</feature>
<comment type="caution">
    <text evidence="2">The sequence shown here is derived from an EMBL/GenBank/DDBJ whole genome shotgun (WGS) entry which is preliminary data.</text>
</comment>